<reference evidence="2" key="1">
    <citation type="submission" date="2015-12" db="EMBL/GenBank/DDBJ databases">
        <title>Genome sequence of a biocontrol rhizobacterium Chryseobacterium kwangjuense strain KJ1R5 isolated from pepper (Capsicum annuum L.).</title>
        <authorList>
            <person name="Jeong J.-J."/>
            <person name="Park H."/>
            <person name="Mannaa M."/>
            <person name="Sang M.K."/>
            <person name="Choi I.-G."/>
            <person name="Kim K.D."/>
        </authorList>
    </citation>
    <scope>NUCLEOTIDE SEQUENCE [LARGE SCALE GENOMIC DNA]</scope>
    <source>
        <strain evidence="2">KJ1R5</strain>
    </source>
</reference>
<accession>A0A135WHN3</accession>
<protein>
    <submittedName>
        <fullName evidence="1">Uncharacterized protein</fullName>
    </submittedName>
</protein>
<comment type="caution">
    <text evidence="1">The sequence shown here is derived from an EMBL/GenBank/DDBJ whole genome shotgun (WGS) entry which is preliminary data.</text>
</comment>
<dbReference type="EMBL" id="LPUR01000001">
    <property type="protein sequence ID" value="KXH84426.1"/>
    <property type="molecule type" value="Genomic_DNA"/>
</dbReference>
<name>A0A135WHN3_9FLAO</name>
<dbReference type="Proteomes" id="UP000070513">
    <property type="component" value="Unassembled WGS sequence"/>
</dbReference>
<evidence type="ECO:0000313" key="2">
    <source>
        <dbReference type="Proteomes" id="UP000070513"/>
    </source>
</evidence>
<sequence length="61" mass="6796">MGEAQDTTRLAMLKKECITMIMTTEVMVTGTKAENITEIEKNKKAPDFFGAFDFIFSLNSG</sequence>
<proteinExistence type="predicted"/>
<evidence type="ECO:0000313" key="1">
    <source>
        <dbReference type="EMBL" id="KXH84426.1"/>
    </source>
</evidence>
<gene>
    <name evidence="1" type="ORF">AU378_01305</name>
</gene>
<dbReference type="AlphaFoldDB" id="A0A135WHN3"/>
<reference evidence="1 2" key="2">
    <citation type="journal article" date="2016" name="Genome Announc.">
        <title>Draft Genome Sequence of a Biocontrol Rhizobacterium, Chryseobacterium kwangjuense Strain KJ1R5, Isolated from Pepper (Capsicum annuum).</title>
        <authorList>
            <person name="Jeong J.J."/>
            <person name="Park H."/>
            <person name="Park B.H."/>
            <person name="Mannaa M."/>
            <person name="Sang M.K."/>
            <person name="Choi I.G."/>
            <person name="Kim K.D."/>
        </authorList>
    </citation>
    <scope>NUCLEOTIDE SEQUENCE [LARGE SCALE GENOMIC DNA]</scope>
    <source>
        <strain evidence="1 2">KJ1R5</strain>
    </source>
</reference>
<organism evidence="1 2">
    <name type="scientific">Chryseobacterium kwangjuense</name>
    <dbReference type="NCBI Taxonomy" id="267125"/>
    <lineage>
        <taxon>Bacteria</taxon>
        <taxon>Pseudomonadati</taxon>
        <taxon>Bacteroidota</taxon>
        <taxon>Flavobacteriia</taxon>
        <taxon>Flavobacteriales</taxon>
        <taxon>Weeksellaceae</taxon>
        <taxon>Chryseobacterium group</taxon>
        <taxon>Chryseobacterium</taxon>
    </lineage>
</organism>